<dbReference type="SMART" id="SM00533">
    <property type="entry name" value="MUTSd"/>
    <property type="match status" value="1"/>
</dbReference>
<evidence type="ECO:0000256" key="3">
    <source>
        <dbReference type="ARBA" id="ARBA00022741"/>
    </source>
</evidence>
<dbReference type="InterPro" id="IPR036678">
    <property type="entry name" value="MutS_con_dom_sf"/>
</dbReference>
<dbReference type="SUPFAM" id="SSF52540">
    <property type="entry name" value="P-loop containing nucleoside triphosphate hydrolases"/>
    <property type="match status" value="1"/>
</dbReference>
<organism evidence="13 14">
    <name type="scientific">Parerythrobacter jejuensis</name>
    <dbReference type="NCBI Taxonomy" id="795812"/>
    <lineage>
        <taxon>Bacteria</taxon>
        <taxon>Pseudomonadati</taxon>
        <taxon>Pseudomonadota</taxon>
        <taxon>Alphaproteobacteria</taxon>
        <taxon>Sphingomonadales</taxon>
        <taxon>Erythrobacteraceae</taxon>
        <taxon>Parerythrobacter</taxon>
    </lineage>
</organism>
<dbReference type="GO" id="GO:0006298">
    <property type="term" value="P:mismatch repair"/>
    <property type="evidence" value="ECO:0007669"/>
    <property type="project" value="UniProtKB-UniRule"/>
</dbReference>
<dbReference type="Gene3D" id="3.30.420.110">
    <property type="entry name" value="MutS, connector domain"/>
    <property type="match status" value="1"/>
</dbReference>
<evidence type="ECO:0000313" key="12">
    <source>
        <dbReference type="EMBL" id="MXP30723.1"/>
    </source>
</evidence>
<dbReference type="SUPFAM" id="SSF48334">
    <property type="entry name" value="DNA repair protein MutS, domain III"/>
    <property type="match status" value="1"/>
</dbReference>
<evidence type="ECO:0000256" key="10">
    <source>
        <dbReference type="RuleBase" id="RU003756"/>
    </source>
</evidence>
<evidence type="ECO:0000256" key="7">
    <source>
        <dbReference type="ARBA" id="ARBA00023204"/>
    </source>
</evidence>
<dbReference type="Gene3D" id="3.40.50.300">
    <property type="entry name" value="P-loop containing nucleotide triphosphate hydrolases"/>
    <property type="match status" value="1"/>
</dbReference>
<dbReference type="SUPFAM" id="SSF55271">
    <property type="entry name" value="DNA repair protein MutS, domain I"/>
    <property type="match status" value="1"/>
</dbReference>
<dbReference type="EMBL" id="WTYE01000001">
    <property type="protein sequence ID" value="MXP30723.1"/>
    <property type="molecule type" value="Genomic_DNA"/>
</dbReference>
<dbReference type="InterPro" id="IPR027417">
    <property type="entry name" value="P-loop_NTPase"/>
</dbReference>
<dbReference type="GO" id="GO:0003684">
    <property type="term" value="F:damaged DNA binding"/>
    <property type="evidence" value="ECO:0007669"/>
    <property type="project" value="UniProtKB-UniRule"/>
</dbReference>
<dbReference type="InterPro" id="IPR036187">
    <property type="entry name" value="DNA_mismatch_repair_MutS_sf"/>
</dbReference>
<dbReference type="InterPro" id="IPR007861">
    <property type="entry name" value="DNA_mismatch_repair_MutS_clamp"/>
</dbReference>
<dbReference type="Pfam" id="PF05188">
    <property type="entry name" value="MutS_II"/>
    <property type="match status" value="1"/>
</dbReference>
<name>A0A845AWD7_9SPHN</name>
<dbReference type="InterPro" id="IPR000432">
    <property type="entry name" value="DNA_mismatch_repair_MutS_C"/>
</dbReference>
<dbReference type="EMBL" id="WTYE01000001">
    <property type="protein sequence ID" value="MXP33483.1"/>
    <property type="molecule type" value="Genomic_DNA"/>
</dbReference>
<dbReference type="InterPro" id="IPR007696">
    <property type="entry name" value="DNA_mismatch_repair_MutS_core"/>
</dbReference>
<evidence type="ECO:0000256" key="2">
    <source>
        <dbReference type="ARBA" id="ARBA00021982"/>
    </source>
</evidence>
<dbReference type="CDD" id="cd03284">
    <property type="entry name" value="ABC_MutS1"/>
    <property type="match status" value="1"/>
</dbReference>
<dbReference type="SMART" id="SM00534">
    <property type="entry name" value="MUTSac"/>
    <property type="match status" value="1"/>
</dbReference>
<comment type="caution">
    <text evidence="13">The sequence shown here is derived from an EMBL/GenBank/DDBJ whole genome shotgun (WGS) entry which is preliminary data.</text>
</comment>
<feature type="binding site" evidence="9">
    <location>
        <begin position="625"/>
        <end position="632"/>
    </location>
    <ligand>
        <name>ATP</name>
        <dbReference type="ChEBI" id="CHEBI:30616"/>
    </ligand>
</feature>
<dbReference type="FunFam" id="3.40.1170.10:FF:000001">
    <property type="entry name" value="DNA mismatch repair protein MutS"/>
    <property type="match status" value="1"/>
</dbReference>
<dbReference type="InterPro" id="IPR005748">
    <property type="entry name" value="DNA_mismatch_repair_MutS"/>
</dbReference>
<accession>A0A845AWD7</accession>
<keyword evidence="14" id="KW-1185">Reference proteome</keyword>
<dbReference type="PROSITE" id="PS00486">
    <property type="entry name" value="DNA_MISMATCH_REPAIR_2"/>
    <property type="match status" value="1"/>
</dbReference>
<dbReference type="InterPro" id="IPR016151">
    <property type="entry name" value="DNA_mismatch_repair_MutS_N"/>
</dbReference>
<evidence type="ECO:0000313" key="13">
    <source>
        <dbReference type="EMBL" id="MXP33483.1"/>
    </source>
</evidence>
<dbReference type="InterPro" id="IPR045076">
    <property type="entry name" value="MutS"/>
</dbReference>
<dbReference type="Pfam" id="PF01624">
    <property type="entry name" value="MutS_I"/>
    <property type="match status" value="1"/>
</dbReference>
<dbReference type="InterPro" id="IPR007860">
    <property type="entry name" value="DNA_mmatch_repair_MutS_con_dom"/>
</dbReference>
<dbReference type="NCBIfam" id="NF003810">
    <property type="entry name" value="PRK05399.1"/>
    <property type="match status" value="1"/>
</dbReference>
<dbReference type="HAMAP" id="MF_00096">
    <property type="entry name" value="MutS"/>
    <property type="match status" value="1"/>
</dbReference>
<dbReference type="Proteomes" id="UP000446786">
    <property type="component" value="Unassembled WGS sequence"/>
</dbReference>
<reference evidence="13 14" key="1">
    <citation type="submission" date="2019-12" db="EMBL/GenBank/DDBJ databases">
        <title>Genomic-based taxomic classification of the family Erythrobacteraceae.</title>
        <authorList>
            <person name="Xu L."/>
        </authorList>
    </citation>
    <scope>NUCLEOTIDE SEQUENCE [LARGE SCALE GENOMIC DNA]</scope>
    <source>
        <strain evidence="13 14">JCM 16677</strain>
    </source>
</reference>
<gene>
    <name evidence="9 13" type="primary">mutS</name>
    <name evidence="12" type="ORF">GRI94_02680</name>
    <name evidence="13" type="ORF">GRI94_16770</name>
</gene>
<sequence length="875" mass="93949">MAGKTTPMMEQYLALKAEAEGCLLFYRMGDFFELFFEDAKIASQILDIALTARGKDSGEPVPMCGVPVHAAEGYLARLIKAGQRVAIADQVETPDEAKQRAKREGKPTSKVLVQRDIVRFVTAGTLTEEALLEPRRANILTAVCEVRNLVGIAHCDISTGRMELEECSLEAASSVLARLGASEVVAPENWAGAPDGSIDRPQSEFASNEGERRLKAIHEVATLDGFGDFSRAMLAAAGGLLAYLDHAGRGNLPLLLPPIVAAGATRLAMDAATRTSLEVLASQQGGRDGSLIAAIDRCVTGAGARQLAEDLSAPLTDQSSVEERLSLVQFFHSDPLLRADLREVMRAVPDIARGLGRIVAGRGSPRDLGQIRDGLSEGRRIRDHLAGKEDRPNLLEELLPHLGGHGALVDHLEWALVSAPPTERSQGGFIAEGFDAALDELRQVSGNARRAIAALETRYRGDTGIDRLKIKHNGVLGYFVEVPAKHADALMAPDSGFTHRQTMAGAVRFNSLQLHEEASRISEAGGRAVAAEEAHFEELVETITQQRQAIATTAAALARIDVAAGQAERAAEGRWVRPDISKDRTLHITGGRHPVVEASLGVTGDRFVPNDCTLEDTDRLWLIGGPNMGGKSTFLRQNALIVLLAQAGGFVPATAARIGLVDRLFSRVGASDNLARGRSTFMVEMVETAAILAQATEQSFVILDEVGRGTSTYDGLALAWAVVEAVHENNRCRCLFATHYHELARLAETCDSLSLHHVRAREWKSELVLLHELAEGPADQSYGLAVAKLAGVPPGVVMRAKSVLERLEKGRAETGGLAAGLGDLPLFAAAQDTGNEDEIDILRERLKAIDVDALAPREALELLYELKAAADDTHP</sequence>
<proteinExistence type="inferred from homology"/>
<feature type="domain" description="DNA mismatch repair proteins mutS family" evidence="11">
    <location>
        <begin position="699"/>
        <end position="715"/>
    </location>
</feature>
<dbReference type="GO" id="GO:0005829">
    <property type="term" value="C:cytosol"/>
    <property type="evidence" value="ECO:0007669"/>
    <property type="project" value="TreeGrafter"/>
</dbReference>
<keyword evidence="7 9" id="KW-0234">DNA repair</keyword>
<evidence type="ECO:0000313" key="14">
    <source>
        <dbReference type="Proteomes" id="UP000446786"/>
    </source>
</evidence>
<evidence type="ECO:0000259" key="11">
    <source>
        <dbReference type="PROSITE" id="PS00486"/>
    </source>
</evidence>
<dbReference type="InterPro" id="IPR007695">
    <property type="entry name" value="DNA_mismatch_repair_MutS-lik_N"/>
</dbReference>
<comment type="similarity">
    <text evidence="1 9 10">Belongs to the DNA mismatch repair MutS family.</text>
</comment>
<dbReference type="AlphaFoldDB" id="A0A845AWD7"/>
<dbReference type="RefSeq" id="WP_160778238.1">
    <property type="nucleotide sequence ID" value="NZ_BAAAZF010000001.1"/>
</dbReference>
<dbReference type="OrthoDB" id="9802448at2"/>
<dbReference type="NCBIfam" id="TIGR01070">
    <property type="entry name" value="mutS1"/>
    <property type="match status" value="1"/>
</dbReference>
<dbReference type="InterPro" id="IPR017261">
    <property type="entry name" value="DNA_mismatch_repair_MutS/MSH"/>
</dbReference>
<dbReference type="Gene3D" id="3.40.1170.10">
    <property type="entry name" value="DNA repair protein MutS, domain I"/>
    <property type="match status" value="1"/>
</dbReference>
<dbReference type="Pfam" id="PF00488">
    <property type="entry name" value="MutS_V"/>
    <property type="match status" value="1"/>
</dbReference>
<keyword evidence="5 9" id="KW-0067">ATP-binding</keyword>
<dbReference type="PIRSF" id="PIRSF037677">
    <property type="entry name" value="DNA_mis_repair_Msh6"/>
    <property type="match status" value="1"/>
</dbReference>
<evidence type="ECO:0000256" key="5">
    <source>
        <dbReference type="ARBA" id="ARBA00022840"/>
    </source>
</evidence>
<dbReference type="Gene3D" id="1.10.1420.10">
    <property type="match status" value="2"/>
</dbReference>
<dbReference type="GO" id="GO:0140664">
    <property type="term" value="F:ATP-dependent DNA damage sensor activity"/>
    <property type="evidence" value="ECO:0007669"/>
    <property type="project" value="InterPro"/>
</dbReference>
<keyword evidence="6 9" id="KW-0238">DNA-binding</keyword>
<dbReference type="Gene3D" id="6.10.140.430">
    <property type="match status" value="1"/>
</dbReference>
<dbReference type="PANTHER" id="PTHR11361:SF34">
    <property type="entry name" value="DNA MISMATCH REPAIR PROTEIN MSH1, MITOCHONDRIAL"/>
    <property type="match status" value="1"/>
</dbReference>
<evidence type="ECO:0000256" key="1">
    <source>
        <dbReference type="ARBA" id="ARBA00006271"/>
    </source>
</evidence>
<dbReference type="PANTHER" id="PTHR11361">
    <property type="entry name" value="DNA MISMATCH REPAIR PROTEIN MUTS FAMILY MEMBER"/>
    <property type="match status" value="1"/>
</dbReference>
<keyword evidence="3 9" id="KW-0547">Nucleotide-binding</keyword>
<dbReference type="Pfam" id="PF05192">
    <property type="entry name" value="MutS_III"/>
    <property type="match status" value="1"/>
</dbReference>
<evidence type="ECO:0000256" key="8">
    <source>
        <dbReference type="ARBA" id="ARBA00024647"/>
    </source>
</evidence>
<evidence type="ECO:0000256" key="9">
    <source>
        <dbReference type="HAMAP-Rule" id="MF_00096"/>
    </source>
</evidence>
<dbReference type="GO" id="GO:0005524">
    <property type="term" value="F:ATP binding"/>
    <property type="evidence" value="ECO:0007669"/>
    <property type="project" value="UniProtKB-UniRule"/>
</dbReference>
<keyword evidence="4 9" id="KW-0227">DNA damage</keyword>
<comment type="function">
    <text evidence="8 9">This protein is involved in the repair of mismatches in DNA. It is possible that it carries out the mismatch recognition step. This protein has a weak ATPase activity.</text>
</comment>
<protein>
    <recommendedName>
        <fullName evidence="2 9">DNA mismatch repair protein MutS</fullName>
    </recommendedName>
</protein>
<dbReference type="GO" id="GO:0030983">
    <property type="term" value="F:mismatched DNA binding"/>
    <property type="evidence" value="ECO:0007669"/>
    <property type="project" value="InterPro"/>
</dbReference>
<evidence type="ECO:0000256" key="4">
    <source>
        <dbReference type="ARBA" id="ARBA00022763"/>
    </source>
</evidence>
<dbReference type="Pfam" id="PF05190">
    <property type="entry name" value="MutS_IV"/>
    <property type="match status" value="1"/>
</dbReference>
<evidence type="ECO:0000256" key="6">
    <source>
        <dbReference type="ARBA" id="ARBA00023125"/>
    </source>
</evidence>
<dbReference type="SUPFAM" id="SSF53150">
    <property type="entry name" value="DNA repair protein MutS, domain II"/>
    <property type="match status" value="1"/>
</dbReference>